<reference evidence="11 12" key="1">
    <citation type="submission" date="2016-11" db="EMBL/GenBank/DDBJ databases">
        <authorList>
            <person name="Jaros S."/>
            <person name="Januszkiewicz K."/>
            <person name="Wedrychowicz H."/>
        </authorList>
    </citation>
    <scope>NUCLEOTIDE SEQUENCE [LARGE SCALE GENOMIC DNA]</scope>
    <source>
        <strain evidence="11 12">DSM 44523</strain>
    </source>
</reference>
<dbReference type="InterPro" id="IPR015424">
    <property type="entry name" value="PyrdxlP-dep_Trfase"/>
</dbReference>
<dbReference type="PANTHER" id="PTHR11808">
    <property type="entry name" value="TRANS-SULFURATION ENZYME FAMILY MEMBER"/>
    <property type="match status" value="1"/>
</dbReference>
<feature type="compositionally biased region" description="Polar residues" evidence="10">
    <location>
        <begin position="1"/>
        <end position="10"/>
    </location>
</feature>
<dbReference type="InterPro" id="IPR000277">
    <property type="entry name" value="Cys/Met-Metab_PyrdxlP-dep_enz"/>
</dbReference>
<dbReference type="OrthoDB" id="9805790at2"/>
<evidence type="ECO:0000256" key="6">
    <source>
        <dbReference type="ARBA" id="ARBA00048780"/>
    </source>
</evidence>
<comment type="similarity">
    <text evidence="2 9">Belongs to the trans-sulfuration enzymes family.</text>
</comment>
<organism evidence="11 12">
    <name type="scientific">Streptoalloteichus hindustanus</name>
    <dbReference type="NCBI Taxonomy" id="2017"/>
    <lineage>
        <taxon>Bacteria</taxon>
        <taxon>Bacillati</taxon>
        <taxon>Actinomycetota</taxon>
        <taxon>Actinomycetes</taxon>
        <taxon>Pseudonocardiales</taxon>
        <taxon>Pseudonocardiaceae</taxon>
        <taxon>Streptoalloteichus</taxon>
    </lineage>
</organism>
<keyword evidence="11" id="KW-0456">Lyase</keyword>
<accession>A0A1M4ZDW1</accession>
<dbReference type="Gene3D" id="3.90.1150.10">
    <property type="entry name" value="Aspartate Aminotransferase, domain 1"/>
    <property type="match status" value="1"/>
</dbReference>
<dbReference type="Proteomes" id="UP000184501">
    <property type="component" value="Unassembled WGS sequence"/>
</dbReference>
<comment type="cofactor">
    <cofactor evidence="1 9">
        <name>pyridoxal 5'-phosphate</name>
        <dbReference type="ChEBI" id="CHEBI:597326"/>
    </cofactor>
</comment>
<dbReference type="AlphaFoldDB" id="A0A1M4ZDW1"/>
<evidence type="ECO:0000256" key="9">
    <source>
        <dbReference type="RuleBase" id="RU362118"/>
    </source>
</evidence>
<evidence type="ECO:0000313" key="11">
    <source>
        <dbReference type="EMBL" id="SHF16158.1"/>
    </source>
</evidence>
<evidence type="ECO:0000256" key="4">
    <source>
        <dbReference type="ARBA" id="ARBA00047175"/>
    </source>
</evidence>
<dbReference type="STRING" id="2017.SAMN05444320_102700"/>
<dbReference type="RefSeq" id="WP_073480886.1">
    <property type="nucleotide sequence ID" value="NZ_FQVN01000002.1"/>
</dbReference>
<dbReference type="InterPro" id="IPR015422">
    <property type="entry name" value="PyrdxlP-dep_Trfase_small"/>
</dbReference>
<dbReference type="GO" id="GO:0030170">
    <property type="term" value="F:pyridoxal phosphate binding"/>
    <property type="evidence" value="ECO:0007669"/>
    <property type="project" value="InterPro"/>
</dbReference>
<dbReference type="GO" id="GO:0005737">
    <property type="term" value="C:cytoplasm"/>
    <property type="evidence" value="ECO:0007669"/>
    <property type="project" value="TreeGrafter"/>
</dbReference>
<dbReference type="PROSITE" id="PS00868">
    <property type="entry name" value="CYS_MET_METAB_PP"/>
    <property type="match status" value="1"/>
</dbReference>
<dbReference type="CDD" id="cd00614">
    <property type="entry name" value="CGS_like"/>
    <property type="match status" value="1"/>
</dbReference>
<evidence type="ECO:0000256" key="10">
    <source>
        <dbReference type="SAM" id="MobiDB-lite"/>
    </source>
</evidence>
<evidence type="ECO:0000256" key="5">
    <source>
        <dbReference type="ARBA" id="ARBA00047199"/>
    </source>
</evidence>
<gene>
    <name evidence="11" type="ORF">SAMN05444320_102700</name>
</gene>
<dbReference type="SUPFAM" id="SSF53383">
    <property type="entry name" value="PLP-dependent transferases"/>
    <property type="match status" value="1"/>
</dbReference>
<protein>
    <recommendedName>
        <fullName evidence="4">homocysteine desulfhydrase</fullName>
        <ecNumber evidence="4">4.4.1.2</ecNumber>
    </recommendedName>
    <alternativeName>
        <fullName evidence="5">Homocysteine desulfhydrase</fullName>
    </alternativeName>
</protein>
<dbReference type="GO" id="GO:0047982">
    <property type="term" value="F:homocysteine desulfhydrase activity"/>
    <property type="evidence" value="ECO:0007669"/>
    <property type="project" value="UniProtKB-EC"/>
</dbReference>
<dbReference type="GO" id="GO:0019343">
    <property type="term" value="P:cysteine biosynthetic process via cystathionine"/>
    <property type="evidence" value="ECO:0007669"/>
    <property type="project" value="TreeGrafter"/>
</dbReference>
<keyword evidence="3 8" id="KW-0663">Pyridoxal phosphate</keyword>
<dbReference type="GO" id="GO:0019346">
    <property type="term" value="P:transsulfuration"/>
    <property type="evidence" value="ECO:0007669"/>
    <property type="project" value="InterPro"/>
</dbReference>
<dbReference type="Pfam" id="PF01053">
    <property type="entry name" value="Cys_Met_Meta_PP"/>
    <property type="match status" value="1"/>
</dbReference>
<evidence type="ECO:0000256" key="7">
    <source>
        <dbReference type="ARBA" id="ARBA00052699"/>
    </source>
</evidence>
<dbReference type="EMBL" id="FQVN01000002">
    <property type="protein sequence ID" value="SHF16158.1"/>
    <property type="molecule type" value="Genomic_DNA"/>
</dbReference>
<dbReference type="GO" id="GO:0004123">
    <property type="term" value="F:cystathionine gamma-lyase activity"/>
    <property type="evidence" value="ECO:0007669"/>
    <property type="project" value="TreeGrafter"/>
</dbReference>
<keyword evidence="12" id="KW-1185">Reference proteome</keyword>
<sequence length="393" mass="41424">MTYHPQTRATRISAPVPEGGTPVSVPLHQSSIYAFDDHTALATAMAGPEGDFAYSAYSSPTTRALENVMADLEGGAAALATASGMAAISTVLQSILRQGDHVVAQKALYGGAFAALRDLVERWGIEISYVGGEDPAEVEAAIRPTTRILYLETIANPTGHVSDLPALAAVARSAGLVTVVDNTFATPMLCRPLEHGADVVVHSATKYLGGHHDVVGGVAVFADVDRYRAAWAQATRLGSTADPFSSWLVLRGVKTLPLRVRQQCDNSLRVARRLAAHPAVAAVHHPGLPDHPSHDRASRFLSGYGGTLAFDVRGGVDAAHAFMRALRLVLVAGSLGGTETVVMHPATTSHRTLDAHELRAAGIGQGLVRVSFGIEHHEDLWADIEQALDSATA</sequence>
<evidence type="ECO:0000256" key="1">
    <source>
        <dbReference type="ARBA" id="ARBA00001933"/>
    </source>
</evidence>
<evidence type="ECO:0000313" key="12">
    <source>
        <dbReference type="Proteomes" id="UP000184501"/>
    </source>
</evidence>
<evidence type="ECO:0000256" key="8">
    <source>
        <dbReference type="PIRSR" id="PIRSR001434-2"/>
    </source>
</evidence>
<comment type="catalytic activity">
    <reaction evidence="7">
        <text>L-methionine + H2O = methanethiol + 2-oxobutanoate + NH4(+)</text>
        <dbReference type="Rhea" id="RHEA:23800"/>
        <dbReference type="ChEBI" id="CHEBI:15377"/>
        <dbReference type="ChEBI" id="CHEBI:16007"/>
        <dbReference type="ChEBI" id="CHEBI:16763"/>
        <dbReference type="ChEBI" id="CHEBI:28938"/>
        <dbReference type="ChEBI" id="CHEBI:57844"/>
        <dbReference type="EC" id="4.4.1.11"/>
    </reaction>
    <physiologicalReaction direction="left-to-right" evidence="7">
        <dbReference type="Rhea" id="RHEA:23801"/>
    </physiologicalReaction>
</comment>
<dbReference type="InterPro" id="IPR054542">
    <property type="entry name" value="Cys_met_metab_PP"/>
</dbReference>
<comment type="catalytic activity">
    <reaction evidence="6">
        <text>L-homocysteine + H2O = 2-oxobutanoate + hydrogen sulfide + NH4(+) + H(+)</text>
        <dbReference type="Rhea" id="RHEA:14501"/>
        <dbReference type="ChEBI" id="CHEBI:15377"/>
        <dbReference type="ChEBI" id="CHEBI:15378"/>
        <dbReference type="ChEBI" id="CHEBI:16763"/>
        <dbReference type="ChEBI" id="CHEBI:28938"/>
        <dbReference type="ChEBI" id="CHEBI:29919"/>
        <dbReference type="ChEBI" id="CHEBI:58199"/>
        <dbReference type="EC" id="4.4.1.2"/>
    </reaction>
    <physiologicalReaction direction="left-to-right" evidence="6">
        <dbReference type="Rhea" id="RHEA:14502"/>
    </physiologicalReaction>
</comment>
<dbReference type="InterPro" id="IPR015421">
    <property type="entry name" value="PyrdxlP-dep_Trfase_major"/>
</dbReference>
<dbReference type="Gene3D" id="3.40.640.10">
    <property type="entry name" value="Type I PLP-dependent aspartate aminotransferase-like (Major domain)"/>
    <property type="match status" value="1"/>
</dbReference>
<dbReference type="EC" id="4.4.1.2" evidence="4"/>
<evidence type="ECO:0000256" key="3">
    <source>
        <dbReference type="ARBA" id="ARBA00022898"/>
    </source>
</evidence>
<dbReference type="FunFam" id="3.40.640.10:FF:000046">
    <property type="entry name" value="Cystathionine gamma-lyase"/>
    <property type="match status" value="1"/>
</dbReference>
<name>A0A1M4ZDW1_STRHI</name>
<dbReference type="PIRSF" id="PIRSF001434">
    <property type="entry name" value="CGS"/>
    <property type="match status" value="1"/>
</dbReference>
<proteinExistence type="inferred from homology"/>
<feature type="modified residue" description="N6-(pyridoxal phosphate)lysine" evidence="8">
    <location>
        <position position="206"/>
    </location>
</feature>
<evidence type="ECO:0000256" key="2">
    <source>
        <dbReference type="ARBA" id="ARBA00009077"/>
    </source>
</evidence>
<dbReference type="PANTHER" id="PTHR11808:SF85">
    <property type="entry name" value="CYSTATHIONINE GAMMA-LYASE-RELATED"/>
    <property type="match status" value="1"/>
</dbReference>
<dbReference type="GO" id="GO:0018826">
    <property type="term" value="F:methionine gamma-lyase activity"/>
    <property type="evidence" value="ECO:0007669"/>
    <property type="project" value="UniProtKB-EC"/>
</dbReference>
<feature type="region of interest" description="Disordered" evidence="10">
    <location>
        <begin position="1"/>
        <end position="21"/>
    </location>
</feature>